<evidence type="ECO:0000313" key="4">
    <source>
        <dbReference type="Proteomes" id="UP001066276"/>
    </source>
</evidence>
<feature type="domain" description="Reverse transcriptase zinc-binding" evidence="2">
    <location>
        <begin position="453"/>
        <end position="517"/>
    </location>
</feature>
<dbReference type="AlphaFoldDB" id="A0AAV7TZW8"/>
<accession>A0AAV7TZW8</accession>
<feature type="domain" description="Reverse transcriptase" evidence="1">
    <location>
        <begin position="184"/>
        <end position="285"/>
    </location>
</feature>
<proteinExistence type="predicted"/>
<protein>
    <recommendedName>
        <fullName evidence="5">Reverse transcriptase domain-containing protein</fullName>
    </recommendedName>
</protein>
<dbReference type="Pfam" id="PF00078">
    <property type="entry name" value="RVT_1"/>
    <property type="match status" value="1"/>
</dbReference>
<evidence type="ECO:0008006" key="5">
    <source>
        <dbReference type="Google" id="ProtNLM"/>
    </source>
</evidence>
<dbReference type="InterPro" id="IPR043502">
    <property type="entry name" value="DNA/RNA_pol_sf"/>
</dbReference>
<organism evidence="3 4">
    <name type="scientific">Pleurodeles waltl</name>
    <name type="common">Iberian ribbed newt</name>
    <dbReference type="NCBI Taxonomy" id="8319"/>
    <lineage>
        <taxon>Eukaryota</taxon>
        <taxon>Metazoa</taxon>
        <taxon>Chordata</taxon>
        <taxon>Craniata</taxon>
        <taxon>Vertebrata</taxon>
        <taxon>Euteleostomi</taxon>
        <taxon>Amphibia</taxon>
        <taxon>Batrachia</taxon>
        <taxon>Caudata</taxon>
        <taxon>Salamandroidea</taxon>
        <taxon>Salamandridae</taxon>
        <taxon>Pleurodelinae</taxon>
        <taxon>Pleurodeles</taxon>
    </lineage>
</organism>
<keyword evidence="4" id="KW-1185">Reference proteome</keyword>
<sequence length="612" mass="70859">MNPLEAVKRELSEHFHDESRRIIFRSKVENLEKGEKCNSFFFKKIHSAHTPLVQLHNREGILCDTKEDIRKAVTDFYGDLYSEKRSDGDQAEMFLSGIPRKVSTPAREVLNAPLTLEELHLAVKSFKSGKTSGSDGLPIEFYTSLWDLVGPDLLELYEEMEQEGVMPHTLREGMIALLYKHKGERCDLKNWRPISLLNVDYKILAKTMVNRLKGAMGEIVHPDQTCGVPGRRVADSLALIRDTIQYITDRKIRTALVCLDQEKAFDHVSHDFMERVLQGFGLEEWTDALPVLQYVTQAWPLLANVAQAVNSMGFHFVWHSKMDRVKRTVMHKEHRKGGKAFSDIPTILRAFFVCGCARITLMNENKDHSAYQVFCFFLLPGWRRLGWDKWENAAMFNWDLPWYYKEIEKFVVEFGLNCVTPSLWKPRTIHRLIRSRDTTEPVSDLPPATATRVWENVSSPSLTNRHKDIAWMTVKGGLPVRSFTHSRGLCPHRECPRGCPAEETTYHLFWACPFAQRLRGALKQEMEAHIQYPNITHHSVLYGLFPKTHSVEAIQGYWRILCCVKDILLYARTRLVTNGEVVSREACRRMVHNLLRDYTDKDNKERENEEEL</sequence>
<comment type="caution">
    <text evidence="3">The sequence shown here is derived from an EMBL/GenBank/DDBJ whole genome shotgun (WGS) entry which is preliminary data.</text>
</comment>
<reference evidence="3" key="1">
    <citation type="journal article" date="2022" name="bioRxiv">
        <title>Sequencing and chromosome-scale assembly of the giantPleurodeles waltlgenome.</title>
        <authorList>
            <person name="Brown T."/>
            <person name="Elewa A."/>
            <person name="Iarovenko S."/>
            <person name="Subramanian E."/>
            <person name="Araus A.J."/>
            <person name="Petzold A."/>
            <person name="Susuki M."/>
            <person name="Suzuki K.-i.T."/>
            <person name="Hayashi T."/>
            <person name="Toyoda A."/>
            <person name="Oliveira C."/>
            <person name="Osipova E."/>
            <person name="Leigh N.D."/>
            <person name="Simon A."/>
            <person name="Yun M.H."/>
        </authorList>
    </citation>
    <scope>NUCLEOTIDE SEQUENCE</scope>
    <source>
        <strain evidence="3">20211129_DDA</strain>
        <tissue evidence="3">Liver</tissue>
    </source>
</reference>
<dbReference type="CDD" id="cd01650">
    <property type="entry name" value="RT_nLTR_like"/>
    <property type="match status" value="1"/>
</dbReference>
<dbReference type="PANTHER" id="PTHR19446">
    <property type="entry name" value="REVERSE TRANSCRIPTASES"/>
    <property type="match status" value="1"/>
</dbReference>
<dbReference type="Pfam" id="PF13966">
    <property type="entry name" value="zf-RVT"/>
    <property type="match status" value="1"/>
</dbReference>
<gene>
    <name evidence="3" type="ORF">NDU88_006293</name>
</gene>
<name>A0AAV7TZW8_PLEWA</name>
<dbReference type="InterPro" id="IPR000477">
    <property type="entry name" value="RT_dom"/>
</dbReference>
<dbReference type="InterPro" id="IPR026960">
    <property type="entry name" value="RVT-Znf"/>
</dbReference>
<dbReference type="Proteomes" id="UP001066276">
    <property type="component" value="Chromosome 3_2"/>
</dbReference>
<evidence type="ECO:0000313" key="3">
    <source>
        <dbReference type="EMBL" id="KAJ1181082.1"/>
    </source>
</evidence>
<dbReference type="EMBL" id="JANPWB010000006">
    <property type="protein sequence ID" value="KAJ1181082.1"/>
    <property type="molecule type" value="Genomic_DNA"/>
</dbReference>
<evidence type="ECO:0000259" key="2">
    <source>
        <dbReference type="Pfam" id="PF13966"/>
    </source>
</evidence>
<evidence type="ECO:0000259" key="1">
    <source>
        <dbReference type="Pfam" id="PF00078"/>
    </source>
</evidence>
<dbReference type="SUPFAM" id="SSF56672">
    <property type="entry name" value="DNA/RNA polymerases"/>
    <property type="match status" value="1"/>
</dbReference>